<keyword evidence="3" id="KW-1185">Reference proteome</keyword>
<organism evidence="2 3">
    <name type="scientific">Alkalimonas mucilaginosa</name>
    <dbReference type="NCBI Taxonomy" id="3057676"/>
    <lineage>
        <taxon>Bacteria</taxon>
        <taxon>Pseudomonadati</taxon>
        <taxon>Pseudomonadota</taxon>
        <taxon>Gammaproteobacteria</taxon>
        <taxon>Alkalimonas</taxon>
    </lineage>
</organism>
<reference evidence="2 3" key="1">
    <citation type="submission" date="2023-06" db="EMBL/GenBank/DDBJ databases">
        <title>Alkalimonas sp., MEB004 an alkaliphilic bacterium isolated from Lonar Lake, India.</title>
        <authorList>
            <person name="Joshi A."/>
            <person name="Thite S."/>
        </authorList>
    </citation>
    <scope>NUCLEOTIDE SEQUENCE [LARGE SCALE GENOMIC DNA]</scope>
    <source>
        <strain evidence="2 3">MEB004</strain>
    </source>
</reference>
<feature type="transmembrane region" description="Helical" evidence="1">
    <location>
        <begin position="233"/>
        <end position="253"/>
    </location>
</feature>
<proteinExistence type="predicted"/>
<dbReference type="Proteomes" id="UP001339167">
    <property type="component" value="Unassembled WGS sequence"/>
</dbReference>
<feature type="transmembrane region" description="Helical" evidence="1">
    <location>
        <begin position="77"/>
        <end position="93"/>
    </location>
</feature>
<evidence type="ECO:0000256" key="1">
    <source>
        <dbReference type="SAM" id="Phobius"/>
    </source>
</evidence>
<evidence type="ECO:0000313" key="3">
    <source>
        <dbReference type="Proteomes" id="UP001339167"/>
    </source>
</evidence>
<comment type="caution">
    <text evidence="2">The sequence shown here is derived from an EMBL/GenBank/DDBJ whole genome shotgun (WGS) entry which is preliminary data.</text>
</comment>
<name>A0ABU7JBL6_9GAMM</name>
<gene>
    <name evidence="2" type="ORF">QWF21_02430</name>
</gene>
<keyword evidence="1" id="KW-1133">Transmembrane helix</keyword>
<dbReference type="Pfam" id="PF05987">
    <property type="entry name" value="DUF898"/>
    <property type="match status" value="1"/>
</dbReference>
<sequence length="353" mass="39646">MESSTSPIIEQSRHAQVEFSGKAGEFFGIWIVNILLSILTLGIYSAWAKVRTNQYFYGHTRIEDQPFRYLAKPLQILKGRLIAVALFASYFILSAVAPIAGLLMALGLMFLMPFLIVLSMRFSMRMTSYRNVRFDFHGSYADAFINFLLLPILSIFTLYLLMPWVLKRIDQYLHSNISYGGKRLQVNNDAGTYYAAVLIIMAVVTGVIMTAVILGFVIAFLFPFSFGAEWAMVLVFGIILLYWLILMLSGAIYKCMIRNHLFSRTVLPDTASFASKMQVMPYLWLTVSNLLAILCTFGLAYPWARVRKTAYLANATSLTLQPGIDQLVDTVQQQTAAFGEEAAGLFDVDISLA</sequence>
<evidence type="ECO:0000313" key="2">
    <source>
        <dbReference type="EMBL" id="MEE2023087.1"/>
    </source>
</evidence>
<feature type="transmembrane region" description="Helical" evidence="1">
    <location>
        <begin position="193"/>
        <end position="221"/>
    </location>
</feature>
<feature type="transmembrane region" description="Helical" evidence="1">
    <location>
        <begin position="143"/>
        <end position="166"/>
    </location>
</feature>
<accession>A0ABU7JBL6</accession>
<dbReference type="EMBL" id="JAUGZK010000002">
    <property type="protein sequence ID" value="MEE2023087.1"/>
    <property type="molecule type" value="Genomic_DNA"/>
</dbReference>
<feature type="transmembrane region" description="Helical" evidence="1">
    <location>
        <begin position="282"/>
        <end position="304"/>
    </location>
</feature>
<feature type="transmembrane region" description="Helical" evidence="1">
    <location>
        <begin position="27"/>
        <end position="47"/>
    </location>
</feature>
<protein>
    <submittedName>
        <fullName evidence="2">YjgN family protein</fullName>
    </submittedName>
</protein>
<dbReference type="RefSeq" id="WP_330086451.1">
    <property type="nucleotide sequence ID" value="NZ_JAUGZK010000002.1"/>
</dbReference>
<keyword evidence="1" id="KW-0472">Membrane</keyword>
<feature type="transmembrane region" description="Helical" evidence="1">
    <location>
        <begin position="99"/>
        <end position="122"/>
    </location>
</feature>
<dbReference type="InterPro" id="IPR010295">
    <property type="entry name" value="DUF898"/>
</dbReference>
<keyword evidence="1" id="KW-0812">Transmembrane</keyword>